<sequence length="47" mass="5286">MDVEYGRLYARCIPGARFELIPEAAHFPHIEQLEEVARLIGDFAAGL</sequence>
<proteinExistence type="predicted"/>
<organism evidence="1 2">
    <name type="scientific">Cystobacter fuscus (strain ATCC 25194 / DSM 2262 / NBRC 100088 / M29)</name>
    <dbReference type="NCBI Taxonomy" id="1242864"/>
    <lineage>
        <taxon>Bacteria</taxon>
        <taxon>Pseudomonadati</taxon>
        <taxon>Myxococcota</taxon>
        <taxon>Myxococcia</taxon>
        <taxon>Myxococcales</taxon>
        <taxon>Cystobacterineae</taxon>
        <taxon>Archangiaceae</taxon>
        <taxon>Cystobacter</taxon>
    </lineage>
</organism>
<accession>S9NVH5</accession>
<dbReference type="Proteomes" id="UP000011682">
    <property type="component" value="Unassembled WGS sequence"/>
</dbReference>
<dbReference type="SUPFAM" id="SSF53474">
    <property type="entry name" value="alpha/beta-Hydrolases"/>
    <property type="match status" value="1"/>
</dbReference>
<evidence type="ECO:0000313" key="2">
    <source>
        <dbReference type="Proteomes" id="UP000011682"/>
    </source>
</evidence>
<gene>
    <name evidence="1" type="ORF">D187_009756</name>
</gene>
<dbReference type="AlphaFoldDB" id="S9NVH5"/>
<dbReference type="InterPro" id="IPR029058">
    <property type="entry name" value="AB_hydrolase_fold"/>
</dbReference>
<comment type="caution">
    <text evidence="1">The sequence shown here is derived from an EMBL/GenBank/DDBJ whole genome shotgun (WGS) entry which is preliminary data.</text>
</comment>
<evidence type="ECO:0000313" key="1">
    <source>
        <dbReference type="EMBL" id="EPX54921.1"/>
    </source>
</evidence>
<dbReference type="EMBL" id="ANAH02000076">
    <property type="protein sequence ID" value="EPX54921.1"/>
    <property type="molecule type" value="Genomic_DNA"/>
</dbReference>
<reference evidence="1" key="1">
    <citation type="submission" date="2013-05" db="EMBL/GenBank/DDBJ databases">
        <title>Genome assembly of Cystobacter fuscus DSM 2262.</title>
        <authorList>
            <person name="Sharma G."/>
            <person name="Khatri I."/>
            <person name="Kaur C."/>
            <person name="Mayilraj S."/>
            <person name="Subramanian S."/>
        </authorList>
    </citation>
    <scope>NUCLEOTIDE SEQUENCE [LARGE SCALE GENOMIC DNA]</scope>
    <source>
        <strain evidence="1">DSM 2262</strain>
    </source>
</reference>
<dbReference type="OrthoDB" id="5342129at2"/>
<name>S9NVH5_CYSF2</name>
<dbReference type="Gene3D" id="3.40.50.1820">
    <property type="entry name" value="alpha/beta hydrolase"/>
    <property type="match status" value="1"/>
</dbReference>
<dbReference type="RefSeq" id="WP_002632559.1">
    <property type="nucleotide sequence ID" value="NZ_ANAH02000076.1"/>
</dbReference>
<protein>
    <submittedName>
        <fullName evidence="1">Uncharacterized protein</fullName>
    </submittedName>
</protein>
<keyword evidence="2" id="KW-1185">Reference proteome</keyword>